<feature type="compositionally biased region" description="Pro residues" evidence="1">
    <location>
        <begin position="66"/>
        <end position="81"/>
    </location>
</feature>
<evidence type="ECO:0000256" key="1">
    <source>
        <dbReference type="SAM" id="MobiDB-lite"/>
    </source>
</evidence>
<reference evidence="2" key="1">
    <citation type="submission" date="2020-05" db="EMBL/GenBank/DDBJ databases">
        <title>Mycena genomes resolve the evolution of fungal bioluminescence.</title>
        <authorList>
            <person name="Tsai I.J."/>
        </authorList>
    </citation>
    <scope>NUCLEOTIDE SEQUENCE</scope>
    <source>
        <strain evidence="2">160909Yilan</strain>
    </source>
</reference>
<feature type="region of interest" description="Disordered" evidence="1">
    <location>
        <begin position="56"/>
        <end position="141"/>
    </location>
</feature>
<feature type="region of interest" description="Disordered" evidence="1">
    <location>
        <begin position="256"/>
        <end position="276"/>
    </location>
</feature>
<protein>
    <submittedName>
        <fullName evidence="2">Uncharacterized protein</fullName>
    </submittedName>
</protein>
<dbReference type="AlphaFoldDB" id="A0A8H7D9B2"/>
<dbReference type="Proteomes" id="UP000623467">
    <property type="component" value="Unassembled WGS sequence"/>
</dbReference>
<organism evidence="2 3">
    <name type="scientific">Mycena sanguinolenta</name>
    <dbReference type="NCBI Taxonomy" id="230812"/>
    <lineage>
        <taxon>Eukaryota</taxon>
        <taxon>Fungi</taxon>
        <taxon>Dikarya</taxon>
        <taxon>Basidiomycota</taxon>
        <taxon>Agaricomycotina</taxon>
        <taxon>Agaricomycetes</taxon>
        <taxon>Agaricomycetidae</taxon>
        <taxon>Agaricales</taxon>
        <taxon>Marasmiineae</taxon>
        <taxon>Mycenaceae</taxon>
        <taxon>Mycena</taxon>
    </lineage>
</organism>
<accession>A0A8H7D9B2</accession>
<feature type="compositionally biased region" description="Basic residues" evidence="1">
    <location>
        <begin position="111"/>
        <end position="124"/>
    </location>
</feature>
<dbReference type="EMBL" id="JACAZH010000006">
    <property type="protein sequence ID" value="KAF7367044.1"/>
    <property type="molecule type" value="Genomic_DNA"/>
</dbReference>
<sequence length="285" mass="31013">MTALGHRKLRSGKEFSPFDLAVGPPVQPPQFFSVADCLRERLEAQKITQIYDEPVDISPSSLADPSVPPHPTPLASNPPDPLSEISLVPLESRDVSADLDDTTPTATSTLNRKKFGSKRRKKEKRERESAGSSDPALKSIHYERREAAKKNVLTGNYSLKMALKRHNLVPRMALSPAGLGAHSYTQEDIDRLSGTTGFSYICWLGELTIPVIDSEENVFALLGGKPKDLAGWKVVTDGAATMMSRLSPQGHFTAEDINHRRAHPDTPSPDSGSGIYQHALISGGP</sequence>
<name>A0A8H7D9B2_9AGAR</name>
<gene>
    <name evidence="2" type="ORF">MSAN_00963600</name>
</gene>
<evidence type="ECO:0000313" key="3">
    <source>
        <dbReference type="Proteomes" id="UP000623467"/>
    </source>
</evidence>
<evidence type="ECO:0000313" key="2">
    <source>
        <dbReference type="EMBL" id="KAF7367044.1"/>
    </source>
</evidence>
<proteinExistence type="predicted"/>
<dbReference type="OrthoDB" id="3064560at2759"/>
<keyword evidence="3" id="KW-1185">Reference proteome</keyword>
<comment type="caution">
    <text evidence="2">The sequence shown here is derived from an EMBL/GenBank/DDBJ whole genome shotgun (WGS) entry which is preliminary data.</text>
</comment>